<dbReference type="InterPro" id="IPR036291">
    <property type="entry name" value="NAD(P)-bd_dom_sf"/>
</dbReference>
<evidence type="ECO:0000259" key="2">
    <source>
        <dbReference type="Pfam" id="PF22725"/>
    </source>
</evidence>
<protein>
    <submittedName>
        <fullName evidence="3">Gfo/Idh/MocA family oxidoreductase</fullName>
    </submittedName>
</protein>
<proteinExistence type="predicted"/>
<feature type="domain" description="GFO/IDH/MocA-like oxidoreductase" evidence="2">
    <location>
        <begin position="140"/>
        <end position="263"/>
    </location>
</feature>
<evidence type="ECO:0000313" key="4">
    <source>
        <dbReference type="Proteomes" id="UP001629392"/>
    </source>
</evidence>
<dbReference type="InterPro" id="IPR052515">
    <property type="entry name" value="Gfo/Idh/MocA_Oxidoreductase"/>
</dbReference>
<dbReference type="Gene3D" id="3.40.50.720">
    <property type="entry name" value="NAD(P)-binding Rossmann-like Domain"/>
    <property type="match status" value="1"/>
</dbReference>
<dbReference type="PANTHER" id="PTHR43249">
    <property type="entry name" value="UDP-N-ACETYL-2-AMINO-2-DEOXY-D-GLUCURONATE OXIDASE"/>
    <property type="match status" value="1"/>
</dbReference>
<feature type="domain" description="Gfo/Idh/MocA-like oxidoreductase N-terminal" evidence="1">
    <location>
        <begin position="14"/>
        <end position="130"/>
    </location>
</feature>
<evidence type="ECO:0000313" key="3">
    <source>
        <dbReference type="EMBL" id="MFM0721739.1"/>
    </source>
</evidence>
<dbReference type="Pfam" id="PF01408">
    <property type="entry name" value="GFO_IDH_MocA"/>
    <property type="match status" value="1"/>
</dbReference>
<accession>A0ABW9ES90</accession>
<comment type="caution">
    <text evidence="3">The sequence shown here is derived from an EMBL/GenBank/DDBJ whole genome shotgun (WGS) entry which is preliminary data.</text>
</comment>
<dbReference type="EMBL" id="JAQQCL010000052">
    <property type="protein sequence ID" value="MFM0721739.1"/>
    <property type="molecule type" value="Genomic_DNA"/>
</dbReference>
<organism evidence="3 4">
    <name type="scientific">Paraburkholderia strydomiana</name>
    <dbReference type="NCBI Taxonomy" id="1245417"/>
    <lineage>
        <taxon>Bacteria</taxon>
        <taxon>Pseudomonadati</taxon>
        <taxon>Pseudomonadota</taxon>
        <taxon>Betaproteobacteria</taxon>
        <taxon>Burkholderiales</taxon>
        <taxon>Burkholderiaceae</taxon>
        <taxon>Paraburkholderia</taxon>
    </lineage>
</organism>
<name>A0ABW9ES90_9BURK</name>
<sequence length="344" mass="37048">MSLPDRESKVRKTRIAIIGVGLAATPHALALNDLREEVDVVGVLGRSRERLESFANLYGFPLAESLESVLGDPCVDAVLVLTPPHTHLDIALQAAAAGKHVLLEKPLDISTQRAERIVQACHDANVRLGVVFQNRFRPAVQRLAGLVHSGALGPLAYAGLDLRWWRPQSYYDEPGRGTYARDGGGVLMTQAIHSLDLLMWLAGDVSSVSGATVTTTLHSMEAEDFASATLNFKSGAAGYLLATTAAFPGFPERIELAGTHGTAVLEGGALRVFFHDGGKHEFDDPSSTGFGAKPMDFSHVAHRELIRDFCAAIRKDRAPAVVGDDGLRVQRLIERITRGRGGDF</sequence>
<keyword evidence="4" id="KW-1185">Reference proteome</keyword>
<dbReference type="SUPFAM" id="SSF51735">
    <property type="entry name" value="NAD(P)-binding Rossmann-fold domains"/>
    <property type="match status" value="1"/>
</dbReference>
<gene>
    <name evidence="3" type="ORF">PQQ73_36225</name>
</gene>
<dbReference type="InterPro" id="IPR000683">
    <property type="entry name" value="Gfo/Idh/MocA-like_OxRdtase_N"/>
</dbReference>
<dbReference type="Gene3D" id="3.30.360.10">
    <property type="entry name" value="Dihydrodipicolinate Reductase, domain 2"/>
    <property type="match status" value="1"/>
</dbReference>
<dbReference type="Pfam" id="PF22725">
    <property type="entry name" value="GFO_IDH_MocA_C3"/>
    <property type="match status" value="1"/>
</dbReference>
<dbReference type="Proteomes" id="UP001629392">
    <property type="component" value="Unassembled WGS sequence"/>
</dbReference>
<dbReference type="RefSeq" id="WP_408157890.1">
    <property type="nucleotide sequence ID" value="NZ_JAQQCL010000052.1"/>
</dbReference>
<dbReference type="InterPro" id="IPR055170">
    <property type="entry name" value="GFO_IDH_MocA-like_dom"/>
</dbReference>
<dbReference type="PANTHER" id="PTHR43249:SF1">
    <property type="entry name" value="D-GLUCOSIDE 3-DEHYDROGENASE"/>
    <property type="match status" value="1"/>
</dbReference>
<reference evidence="3 4" key="1">
    <citation type="journal article" date="2024" name="Chem. Sci.">
        <title>Discovery of megapolipeptins by genome mining of a Burkholderiales bacteria collection.</title>
        <authorList>
            <person name="Paulo B.S."/>
            <person name="Recchia M.J.J."/>
            <person name="Lee S."/>
            <person name="Fergusson C.H."/>
            <person name="Romanowski S.B."/>
            <person name="Hernandez A."/>
            <person name="Krull N."/>
            <person name="Liu D.Y."/>
            <person name="Cavanagh H."/>
            <person name="Bos A."/>
            <person name="Gray C.A."/>
            <person name="Murphy B.T."/>
            <person name="Linington R.G."/>
            <person name="Eustaquio A.S."/>
        </authorList>
    </citation>
    <scope>NUCLEOTIDE SEQUENCE [LARGE SCALE GENOMIC DNA]</scope>
    <source>
        <strain evidence="3 4">RL17-350-BIC-E</strain>
    </source>
</reference>
<evidence type="ECO:0000259" key="1">
    <source>
        <dbReference type="Pfam" id="PF01408"/>
    </source>
</evidence>
<dbReference type="SUPFAM" id="SSF55347">
    <property type="entry name" value="Glyceraldehyde-3-phosphate dehydrogenase-like, C-terminal domain"/>
    <property type="match status" value="1"/>
</dbReference>